<sequence length="65" mass="7339">MFRVTKPGMNGNRVTPFGRAMYALNIDTFDRPVATGVHKAVATWVDISRLAVLEYRFAKSLVRQP</sequence>
<accession>A0A9Q9UTD5</accession>
<reference evidence="1 2" key="1">
    <citation type="submission" date="2019-09" db="EMBL/GenBank/DDBJ databases">
        <authorList>
            <person name="Depoorter E."/>
        </authorList>
    </citation>
    <scope>NUCLEOTIDE SEQUENCE [LARGE SCALE GENOMIC DNA]</scope>
    <source>
        <strain evidence="1">LMG 24066</strain>
    </source>
</reference>
<evidence type="ECO:0000313" key="2">
    <source>
        <dbReference type="Proteomes" id="UP000494172"/>
    </source>
</evidence>
<name>A0A9Q9UTD5_9BURK</name>
<proteinExistence type="predicted"/>
<protein>
    <submittedName>
        <fullName evidence="1">Integrase</fullName>
    </submittedName>
</protein>
<organism evidence="1 2">
    <name type="scientific">Burkholderia arboris</name>
    <dbReference type="NCBI Taxonomy" id="488730"/>
    <lineage>
        <taxon>Bacteria</taxon>
        <taxon>Pseudomonadati</taxon>
        <taxon>Pseudomonadota</taxon>
        <taxon>Betaproteobacteria</taxon>
        <taxon>Burkholderiales</taxon>
        <taxon>Burkholderiaceae</taxon>
        <taxon>Burkholderia</taxon>
        <taxon>Burkholderia cepacia complex</taxon>
    </lineage>
</organism>
<dbReference type="AlphaFoldDB" id="A0A9Q9UTD5"/>
<evidence type="ECO:0000313" key="1">
    <source>
        <dbReference type="EMBL" id="VWC17146.1"/>
    </source>
</evidence>
<comment type="caution">
    <text evidence="1">The sequence shown here is derived from an EMBL/GenBank/DDBJ whole genome shotgun (WGS) entry which is preliminary data.</text>
</comment>
<gene>
    <name evidence="1" type="ORF">BAR24066_05605</name>
</gene>
<dbReference type="Proteomes" id="UP000494172">
    <property type="component" value="Unassembled WGS sequence"/>
</dbReference>
<dbReference type="EMBL" id="CABVPX010000028">
    <property type="protein sequence ID" value="VWC17146.1"/>
    <property type="molecule type" value="Genomic_DNA"/>
</dbReference>